<organism evidence="1 2">
    <name type="scientific">Glossina austeni</name>
    <name type="common">Savannah tsetse fly</name>
    <dbReference type="NCBI Taxonomy" id="7395"/>
    <lineage>
        <taxon>Eukaryota</taxon>
        <taxon>Metazoa</taxon>
        <taxon>Ecdysozoa</taxon>
        <taxon>Arthropoda</taxon>
        <taxon>Hexapoda</taxon>
        <taxon>Insecta</taxon>
        <taxon>Pterygota</taxon>
        <taxon>Neoptera</taxon>
        <taxon>Endopterygota</taxon>
        <taxon>Diptera</taxon>
        <taxon>Brachycera</taxon>
        <taxon>Muscomorpha</taxon>
        <taxon>Hippoboscoidea</taxon>
        <taxon>Glossinidae</taxon>
        <taxon>Glossina</taxon>
    </lineage>
</organism>
<reference evidence="1" key="1">
    <citation type="submission" date="2020-05" db="UniProtKB">
        <authorList>
            <consortium name="EnsemblMetazoa"/>
        </authorList>
    </citation>
    <scope>IDENTIFICATION</scope>
    <source>
        <strain evidence="1">TTRI</strain>
    </source>
</reference>
<sequence length="55" mass="6571">MLNLVLGVLSGEFSNERNRVERRMEFQKCRFRAMFQTAMVSYLDWITQAGLYLHI</sequence>
<dbReference type="Proteomes" id="UP000078200">
    <property type="component" value="Unassembled WGS sequence"/>
</dbReference>
<accession>A0A1A9VUM0</accession>
<dbReference type="STRING" id="7395.A0A1A9VUM0"/>
<dbReference type="VEuPathDB" id="VectorBase:GAUT048175"/>
<proteinExistence type="predicted"/>
<protein>
    <submittedName>
        <fullName evidence="1">Uncharacterized protein</fullName>
    </submittedName>
</protein>
<dbReference type="AlphaFoldDB" id="A0A1A9VUM0"/>
<evidence type="ECO:0000313" key="2">
    <source>
        <dbReference type="Proteomes" id="UP000078200"/>
    </source>
</evidence>
<keyword evidence="2" id="KW-1185">Reference proteome</keyword>
<name>A0A1A9VUM0_GLOAU</name>
<dbReference type="Gene3D" id="6.10.250.2500">
    <property type="match status" value="1"/>
</dbReference>
<evidence type="ECO:0000313" key="1">
    <source>
        <dbReference type="EnsemblMetazoa" id="GAUT048175-PA"/>
    </source>
</evidence>
<dbReference type="EnsemblMetazoa" id="GAUT048175-RA">
    <property type="protein sequence ID" value="GAUT048175-PA"/>
    <property type="gene ID" value="GAUT048175"/>
</dbReference>